<protein>
    <submittedName>
        <fullName evidence="1">Uncharacterized protein</fullName>
    </submittedName>
</protein>
<evidence type="ECO:0000313" key="1">
    <source>
        <dbReference type="EMBL" id="KAK6168554.1"/>
    </source>
</evidence>
<gene>
    <name evidence="1" type="ORF">SNE40_021063</name>
</gene>
<dbReference type="Proteomes" id="UP001347796">
    <property type="component" value="Unassembled WGS sequence"/>
</dbReference>
<reference evidence="1 2" key="1">
    <citation type="submission" date="2024-01" db="EMBL/GenBank/DDBJ databases">
        <title>The genome of the rayed Mediterranean limpet Patella caerulea (Linnaeus, 1758).</title>
        <authorList>
            <person name="Anh-Thu Weber A."/>
            <person name="Halstead-Nussloch G."/>
        </authorList>
    </citation>
    <scope>NUCLEOTIDE SEQUENCE [LARGE SCALE GENOMIC DNA]</scope>
    <source>
        <strain evidence="1">AATW-2023a</strain>
        <tissue evidence="1">Whole specimen</tissue>
    </source>
</reference>
<evidence type="ECO:0000313" key="2">
    <source>
        <dbReference type="Proteomes" id="UP001347796"/>
    </source>
</evidence>
<organism evidence="1 2">
    <name type="scientific">Patella caerulea</name>
    <name type="common">Rayed Mediterranean limpet</name>
    <dbReference type="NCBI Taxonomy" id="87958"/>
    <lineage>
        <taxon>Eukaryota</taxon>
        <taxon>Metazoa</taxon>
        <taxon>Spiralia</taxon>
        <taxon>Lophotrochozoa</taxon>
        <taxon>Mollusca</taxon>
        <taxon>Gastropoda</taxon>
        <taxon>Patellogastropoda</taxon>
        <taxon>Patelloidea</taxon>
        <taxon>Patellidae</taxon>
        <taxon>Patella</taxon>
    </lineage>
</organism>
<name>A0AAN8GJN0_PATCE</name>
<comment type="caution">
    <text evidence="1">The sequence shown here is derived from an EMBL/GenBank/DDBJ whole genome shotgun (WGS) entry which is preliminary data.</text>
</comment>
<accession>A0AAN8GJN0</accession>
<proteinExistence type="predicted"/>
<dbReference type="AlphaFoldDB" id="A0AAN8GJN0"/>
<keyword evidence="2" id="KW-1185">Reference proteome</keyword>
<dbReference type="EMBL" id="JAZGQO010000016">
    <property type="protein sequence ID" value="KAK6168554.1"/>
    <property type="molecule type" value="Genomic_DNA"/>
</dbReference>
<sequence>MRGRCAFSLFKELMDTLSLTGNTIGYWSCQRIDKGFVASDNLIRNNVNICFLYFSEQDWQLSKKVSRRKYQKKISHSRGMTAFNLYVDENKDNLPNINDWEAQWKLLGGCRKTKLQRMSEIVPNSFSLLFTQRKP</sequence>